<dbReference type="Proteomes" id="UP001283361">
    <property type="component" value="Unassembled WGS sequence"/>
</dbReference>
<dbReference type="EMBL" id="JAWDGP010007331">
    <property type="protein sequence ID" value="KAK3725293.1"/>
    <property type="molecule type" value="Genomic_DNA"/>
</dbReference>
<gene>
    <name evidence="1" type="ORF">RRG08_005353</name>
</gene>
<comment type="caution">
    <text evidence="1">The sequence shown here is derived from an EMBL/GenBank/DDBJ whole genome shotgun (WGS) entry which is preliminary data.</text>
</comment>
<dbReference type="AlphaFoldDB" id="A0AAE1CPD1"/>
<organism evidence="1 2">
    <name type="scientific">Elysia crispata</name>
    <name type="common">lettuce slug</name>
    <dbReference type="NCBI Taxonomy" id="231223"/>
    <lineage>
        <taxon>Eukaryota</taxon>
        <taxon>Metazoa</taxon>
        <taxon>Spiralia</taxon>
        <taxon>Lophotrochozoa</taxon>
        <taxon>Mollusca</taxon>
        <taxon>Gastropoda</taxon>
        <taxon>Heterobranchia</taxon>
        <taxon>Euthyneura</taxon>
        <taxon>Panpulmonata</taxon>
        <taxon>Sacoglossa</taxon>
        <taxon>Placobranchoidea</taxon>
        <taxon>Plakobranchidae</taxon>
        <taxon>Elysia</taxon>
    </lineage>
</organism>
<sequence length="103" mass="11950">MVQNIELKVELLMVQDTDLKVEQLSLQDVELEVEQMTMQDKKFKEEVLTRPCLSQGPVLEETAAQTEQRFGFRYCSRSRSSFKKFKQICTDGVCLLELMPASR</sequence>
<keyword evidence="2" id="KW-1185">Reference proteome</keyword>
<accession>A0AAE1CPD1</accession>
<protein>
    <submittedName>
        <fullName evidence="1">Uncharacterized protein</fullName>
    </submittedName>
</protein>
<evidence type="ECO:0000313" key="1">
    <source>
        <dbReference type="EMBL" id="KAK3725293.1"/>
    </source>
</evidence>
<proteinExistence type="predicted"/>
<name>A0AAE1CPD1_9GAST</name>
<evidence type="ECO:0000313" key="2">
    <source>
        <dbReference type="Proteomes" id="UP001283361"/>
    </source>
</evidence>
<reference evidence="1" key="1">
    <citation type="journal article" date="2023" name="G3 (Bethesda)">
        <title>A reference genome for the long-term kleptoplast-retaining sea slug Elysia crispata morphotype clarki.</title>
        <authorList>
            <person name="Eastman K.E."/>
            <person name="Pendleton A.L."/>
            <person name="Shaikh M.A."/>
            <person name="Suttiyut T."/>
            <person name="Ogas R."/>
            <person name="Tomko P."/>
            <person name="Gavelis G."/>
            <person name="Widhalm J.R."/>
            <person name="Wisecaver J.H."/>
        </authorList>
    </citation>
    <scope>NUCLEOTIDE SEQUENCE</scope>
    <source>
        <strain evidence="1">ECLA1</strain>
    </source>
</reference>